<feature type="transmembrane region" description="Helical" evidence="1">
    <location>
        <begin position="51"/>
        <end position="73"/>
    </location>
</feature>
<reference evidence="6" key="2">
    <citation type="submission" date="2014-12" db="EMBL/GenBank/DDBJ databases">
        <authorList>
            <person name="Smet A."/>
        </authorList>
    </citation>
    <scope>NUCLEOTIDE SEQUENCE [LARGE SCALE GENOMIC DNA]</scope>
</reference>
<keyword evidence="1" id="KW-0812">Transmembrane</keyword>
<protein>
    <submittedName>
        <fullName evidence="5">Putative</fullName>
    </submittedName>
</protein>
<evidence type="ECO:0000313" key="3">
    <source>
        <dbReference type="EMBL" id="CRF43164.1"/>
    </source>
</evidence>
<name>A0A0K2X3F8_9HELI</name>
<evidence type="ECO:0000313" key="6">
    <source>
        <dbReference type="Proteomes" id="UP000038622"/>
    </source>
</evidence>
<evidence type="ECO:0000313" key="8">
    <source>
        <dbReference type="Proteomes" id="UP000043437"/>
    </source>
</evidence>
<dbReference type="EMBL" id="CDMG01000002">
    <property type="protein sequence ID" value="CRF52134.1"/>
    <property type="molecule type" value="Genomic_DNA"/>
</dbReference>
<accession>A0A0K2X3F8</accession>
<dbReference type="Proteomes" id="UP000038622">
    <property type="component" value="Unassembled WGS sequence"/>
</dbReference>
<evidence type="ECO:0000313" key="7">
    <source>
        <dbReference type="Proteomes" id="UP000041394"/>
    </source>
</evidence>
<feature type="transmembrane region" description="Helical" evidence="1">
    <location>
        <begin position="17"/>
        <end position="39"/>
    </location>
</feature>
<evidence type="ECO:0000313" key="4">
    <source>
        <dbReference type="EMBL" id="CRF44094.1"/>
    </source>
</evidence>
<keyword evidence="6" id="KW-1185">Reference proteome</keyword>
<organism evidence="2 6">
    <name type="scientific">Helicobacter ailurogastricus</name>
    <dbReference type="NCBI Taxonomy" id="1578720"/>
    <lineage>
        <taxon>Bacteria</taxon>
        <taxon>Pseudomonadati</taxon>
        <taxon>Campylobacterota</taxon>
        <taxon>Epsilonproteobacteria</taxon>
        <taxon>Campylobacterales</taxon>
        <taxon>Helicobacteraceae</taxon>
        <taxon>Helicobacter</taxon>
    </lineage>
</organism>
<dbReference type="AlphaFoldDB" id="A0A0K2X3F8"/>
<dbReference type="STRING" id="1578720.HAL011_00280"/>
<evidence type="ECO:0000313" key="2">
    <source>
        <dbReference type="EMBL" id="CRF40276.1"/>
    </source>
</evidence>
<gene>
    <name evidence="2" type="ORF">HAL011_00280</name>
    <name evidence="3" type="ORF">HAL013_13880</name>
    <name evidence="5" type="ORF">HAL07_02600</name>
    <name evidence="4" type="ORF">HAL09_06630</name>
</gene>
<dbReference type="Proteomes" id="UP000045175">
    <property type="component" value="Unassembled WGS sequence"/>
</dbReference>
<dbReference type="Proteomes" id="UP000041394">
    <property type="component" value="Unassembled WGS sequence"/>
</dbReference>
<dbReference type="EMBL" id="CDMN01000027">
    <property type="protein sequence ID" value="CRF44094.1"/>
    <property type="molecule type" value="Genomic_DNA"/>
</dbReference>
<evidence type="ECO:0000256" key="1">
    <source>
        <dbReference type="SAM" id="Phobius"/>
    </source>
</evidence>
<dbReference type="RefSeq" id="WP_053941732.1">
    <property type="nucleotide sequence ID" value="NZ_BSCV01000009.1"/>
</dbReference>
<evidence type="ECO:0000313" key="5">
    <source>
        <dbReference type="EMBL" id="CRF52134.1"/>
    </source>
</evidence>
<reference evidence="7 8" key="3">
    <citation type="submission" date="2014-12" db="EMBL/GenBank/DDBJ databases">
        <authorList>
            <person name="Jaenicke S."/>
        </authorList>
    </citation>
    <scope>NUCLEOTIDE SEQUENCE [LARGE SCALE GENOMIC DNA]</scope>
</reference>
<keyword evidence="1" id="KW-1133">Transmembrane helix</keyword>
<dbReference type="EMBL" id="CDML01000001">
    <property type="protein sequence ID" value="CRF40276.1"/>
    <property type="molecule type" value="Genomic_DNA"/>
</dbReference>
<feature type="transmembrane region" description="Helical" evidence="1">
    <location>
        <begin position="150"/>
        <end position="167"/>
    </location>
</feature>
<keyword evidence="1" id="KW-0472">Membrane</keyword>
<dbReference type="EMBL" id="CDMH01000057">
    <property type="protein sequence ID" value="CRF43164.1"/>
    <property type="molecule type" value="Genomic_DNA"/>
</dbReference>
<dbReference type="Proteomes" id="UP000043437">
    <property type="component" value="Unassembled WGS sequence"/>
</dbReference>
<feature type="transmembrane region" description="Helical" evidence="1">
    <location>
        <begin position="113"/>
        <end position="130"/>
    </location>
</feature>
<proteinExistence type="predicted"/>
<reference evidence="2" key="1">
    <citation type="submission" date="2014-12" db="EMBL/GenBank/DDBJ databases">
        <title>Whole genome sequences of four Staphylococcus schleiferi canine isolates.</title>
        <authorList>
            <person name="Misic A.M."/>
            <person name="Cain C."/>
            <person name="Morris D.O."/>
            <person name="Rankin S."/>
            <person name="Beiting D."/>
        </authorList>
    </citation>
    <scope>NUCLEOTIDE SEQUENCE</scope>
    <source>
        <strain evidence="2">ASB11</strain>
        <strain evidence="3">ASB13</strain>
        <strain evidence="5">ASB7</strain>
        <strain evidence="4">ASB9</strain>
    </source>
</reference>
<sequence length="203" mass="23066">MTIYIHENAELQVARRAILCSHILLVLLLGATALGAIAFLQKSVTPDFKALSPSAVGFYFLVWLAMFACQIFGYYKLAKVGRNLLIFRCIAFPYIADALLSLFLLLVMPQASITQLFNFKIITFFLYAYYSYKLFCELSRVTDERFFRQGILLLGFCLTLLLFIVGISRGALILFSLLFLVGMLVGWGMIFMGFFRLKQINTP</sequence>
<feature type="transmembrane region" description="Helical" evidence="1">
    <location>
        <begin position="85"/>
        <end position="107"/>
    </location>
</feature>
<feature type="transmembrane region" description="Helical" evidence="1">
    <location>
        <begin position="173"/>
        <end position="195"/>
    </location>
</feature>
<dbReference type="GeneID" id="82131294"/>
<dbReference type="OrthoDB" id="5319939at2"/>